<comment type="caution">
    <text evidence="2">The sequence shown here is derived from an EMBL/GenBank/DDBJ whole genome shotgun (WGS) entry which is preliminary data.</text>
</comment>
<gene>
    <name evidence="2" type="ORF">FYJ83_13645</name>
</gene>
<dbReference type="EMBL" id="VUNQ01000034">
    <property type="protein sequence ID" value="MSU02499.1"/>
    <property type="molecule type" value="Genomic_DNA"/>
</dbReference>
<dbReference type="AlphaFoldDB" id="A0A6N7XKC3"/>
<reference evidence="2 3" key="1">
    <citation type="submission" date="2019-09" db="EMBL/GenBank/DDBJ databases">
        <title>In-depth cultivation of the pig gut microbiome towards novel bacterial diversity and tailored functional studies.</title>
        <authorList>
            <person name="Wylensek D."/>
            <person name="Hitch T.C.A."/>
            <person name="Clavel T."/>
        </authorList>
    </citation>
    <scope>NUCLEOTIDE SEQUENCE [LARGE SCALE GENOMIC DNA]</scope>
    <source>
        <strain evidence="2 3">WCA3-693-APC-4?</strain>
    </source>
</reference>
<keyword evidence="1" id="KW-1133">Transmembrane helix</keyword>
<name>A0A6N7XKC3_9FIRM</name>
<evidence type="ECO:0008006" key="4">
    <source>
        <dbReference type="Google" id="ProtNLM"/>
    </source>
</evidence>
<accession>A0A6N7XKC3</accession>
<proteinExistence type="predicted"/>
<feature type="transmembrane region" description="Helical" evidence="1">
    <location>
        <begin position="34"/>
        <end position="67"/>
    </location>
</feature>
<keyword evidence="1" id="KW-0472">Membrane</keyword>
<evidence type="ECO:0000313" key="2">
    <source>
        <dbReference type="EMBL" id="MSU02499.1"/>
    </source>
</evidence>
<dbReference type="Proteomes" id="UP000469523">
    <property type="component" value="Unassembled WGS sequence"/>
</dbReference>
<protein>
    <recommendedName>
        <fullName evidence="4">ABC transmembrane type-1 domain-containing protein</fullName>
    </recommendedName>
</protein>
<evidence type="ECO:0000313" key="3">
    <source>
        <dbReference type="Proteomes" id="UP000469523"/>
    </source>
</evidence>
<dbReference type="RefSeq" id="WP_154441418.1">
    <property type="nucleotide sequence ID" value="NZ_JAHLPJ010000001.1"/>
</dbReference>
<keyword evidence="1" id="KW-0812">Transmembrane</keyword>
<keyword evidence="3" id="KW-1185">Reference proteome</keyword>
<evidence type="ECO:0000256" key="1">
    <source>
        <dbReference type="SAM" id="Phobius"/>
    </source>
</evidence>
<sequence length="71" mass="7640">MKILLLPFIILFTLIFALIGSVLKVTGRLLVGLLGLFFTITGIILSLTVIGIVVGIPVLILGIIMIISIFF</sequence>
<organism evidence="2 3">
    <name type="scientific">Tissierella pigra</name>
    <dbReference type="NCBI Taxonomy" id="2607614"/>
    <lineage>
        <taxon>Bacteria</taxon>
        <taxon>Bacillati</taxon>
        <taxon>Bacillota</taxon>
        <taxon>Tissierellia</taxon>
        <taxon>Tissierellales</taxon>
        <taxon>Tissierellaceae</taxon>
        <taxon>Tissierella</taxon>
    </lineage>
</organism>